<dbReference type="AlphaFoldDB" id="A0AAV7HFW5"/>
<organism evidence="1 2">
    <name type="scientific">Dendrobium chrysotoxum</name>
    <name type="common">Orchid</name>
    <dbReference type="NCBI Taxonomy" id="161865"/>
    <lineage>
        <taxon>Eukaryota</taxon>
        <taxon>Viridiplantae</taxon>
        <taxon>Streptophyta</taxon>
        <taxon>Embryophyta</taxon>
        <taxon>Tracheophyta</taxon>
        <taxon>Spermatophyta</taxon>
        <taxon>Magnoliopsida</taxon>
        <taxon>Liliopsida</taxon>
        <taxon>Asparagales</taxon>
        <taxon>Orchidaceae</taxon>
        <taxon>Epidendroideae</taxon>
        <taxon>Malaxideae</taxon>
        <taxon>Dendrobiinae</taxon>
        <taxon>Dendrobium</taxon>
    </lineage>
</organism>
<protein>
    <recommendedName>
        <fullName evidence="3">Chloroplast sensor kinase, chloroplastic</fullName>
    </recommendedName>
</protein>
<sequence length="257" mass="28587">MLLRQTSWQNNVRMSHLVEQIRGSLSSIKALSEMLSLHVKRSEIAFDIVEDILVQGDSMNDAIQQLQDAVHLTKAKIVQFNEDSLRKLQDSIIDHPEMGRAFLSDSPSKAAPNHSPRDMTFLPLESGEKDIEVPMSPRLFLQLQEETIRPCNASDVLRDLAGAAAALASKQQRSLEVSELPHSLLVAVEESSLRQALSNLIEGALLRTRVGGKVEIYGLTTPAGGVLIVIDDNGPDMHYMVIITFFFRLSNICFLWV</sequence>
<reference evidence="1 2" key="1">
    <citation type="journal article" date="2021" name="Hortic Res">
        <title>Chromosome-scale assembly of the Dendrobium chrysotoxum genome enhances the understanding of orchid evolution.</title>
        <authorList>
            <person name="Zhang Y."/>
            <person name="Zhang G.Q."/>
            <person name="Zhang D."/>
            <person name="Liu X.D."/>
            <person name="Xu X.Y."/>
            <person name="Sun W.H."/>
            <person name="Yu X."/>
            <person name="Zhu X."/>
            <person name="Wang Z.W."/>
            <person name="Zhao X."/>
            <person name="Zhong W.Y."/>
            <person name="Chen H."/>
            <person name="Yin W.L."/>
            <person name="Huang T."/>
            <person name="Niu S.C."/>
            <person name="Liu Z.J."/>
        </authorList>
    </citation>
    <scope>NUCLEOTIDE SEQUENCE [LARGE SCALE GENOMIC DNA]</scope>
    <source>
        <strain evidence="1">Lindl</strain>
    </source>
</reference>
<evidence type="ECO:0000313" key="1">
    <source>
        <dbReference type="EMBL" id="KAH0467906.1"/>
    </source>
</evidence>
<keyword evidence="2" id="KW-1185">Reference proteome</keyword>
<dbReference type="InterPro" id="IPR036890">
    <property type="entry name" value="HATPase_C_sf"/>
</dbReference>
<gene>
    <name evidence="1" type="ORF">IEQ34_002939</name>
</gene>
<dbReference type="Gene3D" id="3.30.565.10">
    <property type="entry name" value="Histidine kinase-like ATPase, C-terminal domain"/>
    <property type="match status" value="1"/>
</dbReference>
<evidence type="ECO:0000313" key="2">
    <source>
        <dbReference type="Proteomes" id="UP000775213"/>
    </source>
</evidence>
<comment type="caution">
    <text evidence="1">The sequence shown here is derived from an EMBL/GenBank/DDBJ whole genome shotgun (WGS) entry which is preliminary data.</text>
</comment>
<dbReference type="InterPro" id="IPR053334">
    <property type="entry name" value="Chloroplast_Sensor_Kinase"/>
</dbReference>
<dbReference type="Proteomes" id="UP000775213">
    <property type="component" value="Unassembled WGS sequence"/>
</dbReference>
<dbReference type="PANTHER" id="PTHR48206:SF1">
    <property type="entry name" value="CHLOROPLAST SENSOR KINASE, CHLOROPLASTIC"/>
    <property type="match status" value="1"/>
</dbReference>
<dbReference type="EMBL" id="JAGFBR010000004">
    <property type="protein sequence ID" value="KAH0467906.1"/>
    <property type="molecule type" value="Genomic_DNA"/>
</dbReference>
<accession>A0AAV7HFW5</accession>
<name>A0AAV7HFW5_DENCH</name>
<evidence type="ECO:0008006" key="3">
    <source>
        <dbReference type="Google" id="ProtNLM"/>
    </source>
</evidence>
<dbReference type="SUPFAM" id="SSF55874">
    <property type="entry name" value="ATPase domain of HSP90 chaperone/DNA topoisomerase II/histidine kinase"/>
    <property type="match status" value="1"/>
</dbReference>
<dbReference type="PANTHER" id="PTHR48206">
    <property type="entry name" value="CHLOROPLAST SENSOR KINASE, CHLOROPLASTIC"/>
    <property type="match status" value="1"/>
</dbReference>
<proteinExistence type="predicted"/>